<comment type="cofactor">
    <cofactor evidence="1">
        <name>FAD</name>
        <dbReference type="ChEBI" id="CHEBI:57692"/>
    </cofactor>
</comment>
<protein>
    <submittedName>
        <fullName evidence="8">FAD-dependent monooxygenase</fullName>
    </submittedName>
</protein>
<dbReference type="SUPFAM" id="SSF51905">
    <property type="entry name" value="FAD/NAD(P)-binding domain"/>
    <property type="match status" value="1"/>
</dbReference>
<evidence type="ECO:0000256" key="5">
    <source>
        <dbReference type="ARBA" id="ARBA00023033"/>
    </source>
</evidence>
<dbReference type="SUPFAM" id="SSF54373">
    <property type="entry name" value="FAD-linked reductases, C-terminal domain"/>
    <property type="match status" value="1"/>
</dbReference>
<dbReference type="InterPro" id="IPR050493">
    <property type="entry name" value="FAD-dep_Monooxygenase_BioMet"/>
</dbReference>
<dbReference type="Proteomes" id="UP001339911">
    <property type="component" value="Unassembled WGS sequence"/>
</dbReference>
<keyword evidence="5 8" id="KW-0503">Monooxygenase</keyword>
<dbReference type="PANTHER" id="PTHR13789">
    <property type="entry name" value="MONOOXYGENASE"/>
    <property type="match status" value="1"/>
</dbReference>
<keyword evidence="9" id="KW-1185">Reference proteome</keyword>
<evidence type="ECO:0000313" key="8">
    <source>
        <dbReference type="EMBL" id="MEE6308964.1"/>
    </source>
</evidence>
<evidence type="ECO:0000259" key="7">
    <source>
        <dbReference type="Pfam" id="PF01494"/>
    </source>
</evidence>
<reference evidence="8 9" key="1">
    <citation type="submission" date="2024-01" db="EMBL/GenBank/DDBJ databases">
        <title>Genome insights into Plantactinospora veratri sp. nov.</title>
        <authorList>
            <person name="Wang L."/>
        </authorList>
    </citation>
    <scope>NUCLEOTIDE SEQUENCE [LARGE SCALE GENOMIC DNA]</scope>
    <source>
        <strain evidence="8 9">NEAU-FHS4</strain>
    </source>
</reference>
<evidence type="ECO:0000256" key="4">
    <source>
        <dbReference type="ARBA" id="ARBA00023002"/>
    </source>
</evidence>
<dbReference type="PRINTS" id="PR00420">
    <property type="entry name" value="RNGMNOXGNASE"/>
</dbReference>
<feature type="compositionally biased region" description="Polar residues" evidence="6">
    <location>
        <begin position="1"/>
        <end position="11"/>
    </location>
</feature>
<accession>A0ABU7SG84</accession>
<dbReference type="InterPro" id="IPR036188">
    <property type="entry name" value="FAD/NAD-bd_sf"/>
</dbReference>
<evidence type="ECO:0000313" key="9">
    <source>
        <dbReference type="Proteomes" id="UP001339911"/>
    </source>
</evidence>
<evidence type="ECO:0000256" key="3">
    <source>
        <dbReference type="ARBA" id="ARBA00022827"/>
    </source>
</evidence>
<evidence type="ECO:0000256" key="2">
    <source>
        <dbReference type="ARBA" id="ARBA00022630"/>
    </source>
</evidence>
<dbReference type="InterPro" id="IPR002938">
    <property type="entry name" value="FAD-bd"/>
</dbReference>
<dbReference type="GO" id="GO:0004497">
    <property type="term" value="F:monooxygenase activity"/>
    <property type="evidence" value="ECO:0007669"/>
    <property type="project" value="UniProtKB-KW"/>
</dbReference>
<evidence type="ECO:0000256" key="1">
    <source>
        <dbReference type="ARBA" id="ARBA00001974"/>
    </source>
</evidence>
<comment type="caution">
    <text evidence="8">The sequence shown here is derived from an EMBL/GenBank/DDBJ whole genome shotgun (WGS) entry which is preliminary data.</text>
</comment>
<sequence>MVRSDGSTASRAGTHPSPPDPLRIGIVGGGIGGLSAALSLLRAGFDVRVYERAATLAETGAGVQISPNASRILHRLGLAAELARTGVRPVALHQRRWADGRTLLRAPLGAALEERFGYPYYQMHRADLLAALARAVPADRLHLGHRLTGLTEHGDSVTASFEGGVRAECDVLVGADGIHSTVRGELFGAEAARFTGCVAYRGLVPAHRLRHLELEVSGEVWLGPGRHFVHYFVSDRRLVNFVAVLERDAWRRESWTDRGDLGEALAAYADWHPQVRAILSAVDETYVWALFDRPPLRRWSVGRVTLLGDACHPMLPFMAQGAAQAIEDGATLATCLAEPGTDPAAALARYERVRLPRTSRMQALSADNKIRFHLPDGPEQRDRDARMAGGGTDWSVEAVAWIYRHDASVTGP</sequence>
<keyword evidence="4" id="KW-0560">Oxidoreductase</keyword>
<proteinExistence type="predicted"/>
<dbReference type="PANTHER" id="PTHR13789:SF318">
    <property type="entry name" value="GERANYLGERANYL DIPHOSPHATE REDUCTASE"/>
    <property type="match status" value="1"/>
</dbReference>
<organism evidence="8 9">
    <name type="scientific">Plantactinospora veratri</name>
    <dbReference type="NCBI Taxonomy" id="1436122"/>
    <lineage>
        <taxon>Bacteria</taxon>
        <taxon>Bacillati</taxon>
        <taxon>Actinomycetota</taxon>
        <taxon>Actinomycetes</taxon>
        <taxon>Micromonosporales</taxon>
        <taxon>Micromonosporaceae</taxon>
        <taxon>Plantactinospora</taxon>
    </lineage>
</organism>
<gene>
    <name evidence="8" type="ORF">V1634_19195</name>
</gene>
<dbReference type="Gene3D" id="3.50.50.60">
    <property type="entry name" value="FAD/NAD(P)-binding domain"/>
    <property type="match status" value="1"/>
</dbReference>
<evidence type="ECO:0000256" key="6">
    <source>
        <dbReference type="SAM" id="MobiDB-lite"/>
    </source>
</evidence>
<keyword evidence="3" id="KW-0274">FAD</keyword>
<keyword evidence="2" id="KW-0285">Flavoprotein</keyword>
<dbReference type="RefSeq" id="WP_331209248.1">
    <property type="nucleotide sequence ID" value="NZ_JAZGQL010000014.1"/>
</dbReference>
<feature type="domain" description="FAD-binding" evidence="7">
    <location>
        <begin position="24"/>
        <end position="361"/>
    </location>
</feature>
<name>A0ABU7SG84_9ACTN</name>
<dbReference type="EMBL" id="JAZGQL010000014">
    <property type="protein sequence ID" value="MEE6308964.1"/>
    <property type="molecule type" value="Genomic_DNA"/>
</dbReference>
<dbReference type="Pfam" id="PF01494">
    <property type="entry name" value="FAD_binding_3"/>
    <property type="match status" value="1"/>
</dbReference>
<feature type="region of interest" description="Disordered" evidence="6">
    <location>
        <begin position="1"/>
        <end position="22"/>
    </location>
</feature>